<feature type="compositionally biased region" description="Pro residues" evidence="1">
    <location>
        <begin position="41"/>
        <end position="91"/>
    </location>
</feature>
<keyword evidence="2" id="KW-0812">Transmembrane</keyword>
<keyword evidence="2" id="KW-1133">Transmembrane helix</keyword>
<accession>A0A6A5R866</accession>
<dbReference type="RefSeq" id="XP_033444638.1">
    <property type="nucleotide sequence ID" value="XM_033597679.1"/>
</dbReference>
<feature type="compositionally biased region" description="Low complexity" evidence="1">
    <location>
        <begin position="8"/>
        <end position="27"/>
    </location>
</feature>
<keyword evidence="4" id="KW-1185">Reference proteome</keyword>
<feature type="transmembrane region" description="Helical" evidence="2">
    <location>
        <begin position="217"/>
        <end position="239"/>
    </location>
</feature>
<dbReference type="GeneID" id="54355346"/>
<feature type="compositionally biased region" description="Polar residues" evidence="1">
    <location>
        <begin position="123"/>
        <end position="137"/>
    </location>
</feature>
<protein>
    <submittedName>
        <fullName evidence="3">Uncharacterized protein</fullName>
    </submittedName>
</protein>
<dbReference type="EMBL" id="ML978994">
    <property type="protein sequence ID" value="KAF1924385.1"/>
    <property type="molecule type" value="Genomic_DNA"/>
</dbReference>
<gene>
    <name evidence="3" type="ORF">M421DRAFT_8863</name>
</gene>
<feature type="region of interest" description="Disordered" evidence="1">
    <location>
        <begin position="1"/>
        <end position="98"/>
    </location>
</feature>
<keyword evidence="2" id="KW-0472">Membrane</keyword>
<sequence>MSKLGEIPKPMMPAAAANAPLLSSQPAITEDRPLPGQNQIMPPPISGPPAPDYAPSGPPSPPRPGSEALGPPPPAAAAPPPALPPPPPPASPVITSSSASLSTTSTLITITASIPSSATTLTQTPTSASSGSLSPPTVTSFVTITRSEEGKENSPPTLALSSITIATSTATPQAIAVVQSLPVIISSATAIAVASSTSTAAASSQDGSILHPAMRTLLIVLVILGVLSVVVAIIVLMMIRSHRKRRVQQQNTRSQNPSDVPSNCIGVTTHISADPNDNPFLTASEKAIIDTASSDGASEKNVKNSSKFSDAVNSFIEKSRSLTYKISP</sequence>
<evidence type="ECO:0000256" key="1">
    <source>
        <dbReference type="SAM" id="MobiDB-lite"/>
    </source>
</evidence>
<organism evidence="3 4">
    <name type="scientific">Didymella exigua CBS 183.55</name>
    <dbReference type="NCBI Taxonomy" id="1150837"/>
    <lineage>
        <taxon>Eukaryota</taxon>
        <taxon>Fungi</taxon>
        <taxon>Dikarya</taxon>
        <taxon>Ascomycota</taxon>
        <taxon>Pezizomycotina</taxon>
        <taxon>Dothideomycetes</taxon>
        <taxon>Pleosporomycetidae</taxon>
        <taxon>Pleosporales</taxon>
        <taxon>Pleosporineae</taxon>
        <taxon>Didymellaceae</taxon>
        <taxon>Didymella</taxon>
    </lineage>
</organism>
<feature type="region of interest" description="Disordered" evidence="1">
    <location>
        <begin position="118"/>
        <end position="137"/>
    </location>
</feature>
<dbReference type="OrthoDB" id="3798900at2759"/>
<dbReference type="Proteomes" id="UP000800082">
    <property type="component" value="Unassembled WGS sequence"/>
</dbReference>
<evidence type="ECO:0000313" key="4">
    <source>
        <dbReference type="Proteomes" id="UP000800082"/>
    </source>
</evidence>
<evidence type="ECO:0000313" key="3">
    <source>
        <dbReference type="EMBL" id="KAF1924385.1"/>
    </source>
</evidence>
<dbReference type="AlphaFoldDB" id="A0A6A5R866"/>
<reference evidence="3" key="1">
    <citation type="journal article" date="2020" name="Stud. Mycol.">
        <title>101 Dothideomycetes genomes: a test case for predicting lifestyles and emergence of pathogens.</title>
        <authorList>
            <person name="Haridas S."/>
            <person name="Albert R."/>
            <person name="Binder M."/>
            <person name="Bloem J."/>
            <person name="Labutti K."/>
            <person name="Salamov A."/>
            <person name="Andreopoulos B."/>
            <person name="Baker S."/>
            <person name="Barry K."/>
            <person name="Bills G."/>
            <person name="Bluhm B."/>
            <person name="Cannon C."/>
            <person name="Castanera R."/>
            <person name="Culley D."/>
            <person name="Daum C."/>
            <person name="Ezra D."/>
            <person name="Gonzalez J."/>
            <person name="Henrissat B."/>
            <person name="Kuo A."/>
            <person name="Liang C."/>
            <person name="Lipzen A."/>
            <person name="Lutzoni F."/>
            <person name="Magnuson J."/>
            <person name="Mondo S."/>
            <person name="Nolan M."/>
            <person name="Ohm R."/>
            <person name="Pangilinan J."/>
            <person name="Park H.-J."/>
            <person name="Ramirez L."/>
            <person name="Alfaro M."/>
            <person name="Sun H."/>
            <person name="Tritt A."/>
            <person name="Yoshinaga Y."/>
            <person name="Zwiers L.-H."/>
            <person name="Turgeon B."/>
            <person name="Goodwin S."/>
            <person name="Spatafora J."/>
            <person name="Crous P."/>
            <person name="Grigoriev I."/>
        </authorList>
    </citation>
    <scope>NUCLEOTIDE SEQUENCE</scope>
    <source>
        <strain evidence="3">CBS 183.55</strain>
    </source>
</reference>
<proteinExistence type="predicted"/>
<name>A0A6A5R866_9PLEO</name>
<evidence type="ECO:0000256" key="2">
    <source>
        <dbReference type="SAM" id="Phobius"/>
    </source>
</evidence>